<dbReference type="EMBL" id="AP019782">
    <property type="protein sequence ID" value="BBL69795.1"/>
    <property type="molecule type" value="Genomic_DNA"/>
</dbReference>
<dbReference type="AlphaFoldDB" id="A0A8D5AL46"/>
<evidence type="ECO:0000313" key="6">
    <source>
        <dbReference type="EMBL" id="BBL69795.1"/>
    </source>
</evidence>
<evidence type="ECO:0000313" key="7">
    <source>
        <dbReference type="Proteomes" id="UP000824988"/>
    </source>
</evidence>
<evidence type="ECO:0000256" key="3">
    <source>
        <dbReference type="ARBA" id="ARBA00023274"/>
    </source>
</evidence>
<proteinExistence type="inferred from homology"/>
<evidence type="ECO:0000259" key="5">
    <source>
        <dbReference type="Pfam" id="PF00327"/>
    </source>
</evidence>
<reference evidence="6" key="1">
    <citation type="submission" date="2019-06" db="EMBL/GenBank/DDBJ databases">
        <title>Complete genome sequence of Methylogaea oryzae strain JCM16910.</title>
        <authorList>
            <person name="Asakawa S."/>
        </authorList>
    </citation>
    <scope>NUCLEOTIDE SEQUENCE</scope>
    <source>
        <strain evidence="6">E10</strain>
    </source>
</reference>
<organism evidence="6 7">
    <name type="scientific">Methylogaea oryzae</name>
    <dbReference type="NCBI Taxonomy" id="1295382"/>
    <lineage>
        <taxon>Bacteria</taxon>
        <taxon>Pseudomonadati</taxon>
        <taxon>Pseudomonadota</taxon>
        <taxon>Gammaproteobacteria</taxon>
        <taxon>Methylococcales</taxon>
        <taxon>Methylococcaceae</taxon>
        <taxon>Methylogaea</taxon>
    </lineage>
</organism>
<comment type="subunit">
    <text evidence="1 4">Part of the 50S ribosomal subunit.</text>
</comment>
<evidence type="ECO:0000256" key="2">
    <source>
        <dbReference type="ARBA" id="ARBA00022980"/>
    </source>
</evidence>
<dbReference type="RefSeq" id="WP_221048049.1">
    <property type="nucleotide sequence ID" value="NZ_AP019782.1"/>
</dbReference>
<dbReference type="PANTHER" id="PTHR15892:SF2">
    <property type="entry name" value="LARGE RIBOSOMAL SUBUNIT PROTEIN UL30M"/>
    <property type="match status" value="1"/>
</dbReference>
<name>A0A8D5AL46_9GAMM</name>
<dbReference type="GO" id="GO:0003735">
    <property type="term" value="F:structural constituent of ribosome"/>
    <property type="evidence" value="ECO:0007669"/>
    <property type="project" value="InterPro"/>
</dbReference>
<keyword evidence="3 4" id="KW-0687">Ribonucleoprotein</keyword>
<dbReference type="InterPro" id="IPR016082">
    <property type="entry name" value="Ribosomal_uL30_ferredoxin-like"/>
</dbReference>
<gene>
    <name evidence="4 6" type="primary">rpmD</name>
    <name evidence="6" type="ORF">MoryE10_04010</name>
</gene>
<dbReference type="CDD" id="cd01658">
    <property type="entry name" value="Ribosomal_L30"/>
    <property type="match status" value="1"/>
</dbReference>
<dbReference type="PANTHER" id="PTHR15892">
    <property type="entry name" value="MITOCHONDRIAL RIBOSOMAL PROTEIN L30"/>
    <property type="match status" value="1"/>
</dbReference>
<evidence type="ECO:0000256" key="1">
    <source>
        <dbReference type="ARBA" id="ARBA00011838"/>
    </source>
</evidence>
<dbReference type="GO" id="GO:0022625">
    <property type="term" value="C:cytosolic large ribosomal subunit"/>
    <property type="evidence" value="ECO:0007669"/>
    <property type="project" value="TreeGrafter"/>
</dbReference>
<dbReference type="KEGG" id="moz:MoryE10_04010"/>
<dbReference type="NCBIfam" id="TIGR01308">
    <property type="entry name" value="rpmD_bact"/>
    <property type="match status" value="1"/>
</dbReference>
<dbReference type="HAMAP" id="MF_01371_B">
    <property type="entry name" value="Ribosomal_uL30_B"/>
    <property type="match status" value="1"/>
</dbReference>
<feature type="domain" description="Large ribosomal subunit protein uL30-like ferredoxin-like fold" evidence="5">
    <location>
        <begin position="5"/>
        <end position="55"/>
    </location>
</feature>
<keyword evidence="2 4" id="KW-0689">Ribosomal protein</keyword>
<dbReference type="InterPro" id="IPR005996">
    <property type="entry name" value="Ribosomal_uL30_bac-type"/>
</dbReference>
<dbReference type="GO" id="GO:0006412">
    <property type="term" value="P:translation"/>
    <property type="evidence" value="ECO:0007669"/>
    <property type="project" value="UniProtKB-UniRule"/>
</dbReference>
<evidence type="ECO:0000256" key="4">
    <source>
        <dbReference type="HAMAP-Rule" id="MF_01371"/>
    </source>
</evidence>
<dbReference type="Proteomes" id="UP000824988">
    <property type="component" value="Chromosome"/>
</dbReference>
<comment type="similarity">
    <text evidence="4">Belongs to the universal ribosomal protein uL30 family.</text>
</comment>
<dbReference type="PIRSF" id="PIRSF002211">
    <property type="entry name" value="Ribosomal_L30_bac-type"/>
    <property type="match status" value="1"/>
</dbReference>
<accession>A0A8D5AL46</accession>
<sequence length="60" mass="6720">MASKLRVTLIKSKHGRKASHQACLIGLGIRKIHNTVEVEDTPCTRGMIAKVSYMVRVEEQ</sequence>
<dbReference type="Pfam" id="PF00327">
    <property type="entry name" value="Ribosomal_L30"/>
    <property type="match status" value="1"/>
</dbReference>
<dbReference type="FunFam" id="3.30.1390.20:FF:000001">
    <property type="entry name" value="50S ribosomal protein L30"/>
    <property type="match status" value="1"/>
</dbReference>
<protein>
    <recommendedName>
        <fullName evidence="4">Large ribosomal subunit protein uL30</fullName>
    </recommendedName>
</protein>
<keyword evidence="7" id="KW-1185">Reference proteome</keyword>